<keyword evidence="1" id="KW-1133">Transmembrane helix</keyword>
<dbReference type="InterPro" id="IPR051311">
    <property type="entry name" value="DedA_domain"/>
</dbReference>
<evidence type="ECO:0000256" key="1">
    <source>
        <dbReference type="SAM" id="Phobius"/>
    </source>
</evidence>
<organism evidence="2 3">
    <name type="scientific">Limimonas halophila</name>
    <dbReference type="NCBI Taxonomy" id="1082479"/>
    <lineage>
        <taxon>Bacteria</taxon>
        <taxon>Pseudomonadati</taxon>
        <taxon>Pseudomonadota</taxon>
        <taxon>Alphaproteobacteria</taxon>
        <taxon>Rhodospirillales</taxon>
        <taxon>Rhodovibrionaceae</taxon>
        <taxon>Limimonas</taxon>
    </lineage>
</organism>
<dbReference type="AlphaFoldDB" id="A0A1G7SUT8"/>
<evidence type="ECO:0000313" key="2">
    <source>
        <dbReference type="EMBL" id="SDG26209.1"/>
    </source>
</evidence>
<name>A0A1G7SUT8_9PROT</name>
<feature type="transmembrane region" description="Helical" evidence="1">
    <location>
        <begin position="99"/>
        <end position="120"/>
    </location>
</feature>
<dbReference type="PANTHER" id="PTHR42709:SF11">
    <property type="entry name" value="DEDA FAMILY PROTEIN"/>
    <property type="match status" value="1"/>
</dbReference>
<keyword evidence="1" id="KW-0472">Membrane</keyword>
<dbReference type="GO" id="GO:0005886">
    <property type="term" value="C:plasma membrane"/>
    <property type="evidence" value="ECO:0007669"/>
    <property type="project" value="TreeGrafter"/>
</dbReference>
<feature type="transmembrane region" description="Helical" evidence="1">
    <location>
        <begin position="52"/>
        <end position="78"/>
    </location>
</feature>
<gene>
    <name evidence="2" type="ORF">SAMN05216241_107141</name>
</gene>
<proteinExistence type="predicted"/>
<reference evidence="2 3" key="1">
    <citation type="submission" date="2016-10" db="EMBL/GenBank/DDBJ databases">
        <authorList>
            <person name="de Groot N.N."/>
        </authorList>
    </citation>
    <scope>NUCLEOTIDE SEQUENCE [LARGE SCALE GENOMIC DNA]</scope>
    <source>
        <strain evidence="2 3">DSM 25584</strain>
    </source>
</reference>
<dbReference type="PANTHER" id="PTHR42709">
    <property type="entry name" value="ALKALINE PHOSPHATASE LIKE PROTEIN"/>
    <property type="match status" value="1"/>
</dbReference>
<accession>A0A1G7SUT8</accession>
<dbReference type="EMBL" id="FNCE01000007">
    <property type="protein sequence ID" value="SDG26209.1"/>
    <property type="molecule type" value="Genomic_DNA"/>
</dbReference>
<dbReference type="STRING" id="1082479.SAMN05216241_107141"/>
<keyword evidence="3" id="KW-1185">Reference proteome</keyword>
<feature type="transmembrane region" description="Helical" evidence="1">
    <location>
        <begin position="135"/>
        <end position="159"/>
    </location>
</feature>
<sequence>MFQRLYDRTLAIAEHRHATAGLAGVAFLESSVFPIPPDVLLVPMVLADRARAWWLALVCTLASVVGGLAGYAIGLFLFQAVGEPILAFYGYMDSFAELRALYGAWGFWVVFAAGLTPIPYKVFTIASGVFTLNPAAFIVGSAVSRGLRFFAVSALIYYLGPPVRRVIERNVNLVGTALVVLLIAGFVAVRYGV</sequence>
<evidence type="ECO:0000313" key="3">
    <source>
        <dbReference type="Proteomes" id="UP000199415"/>
    </source>
</evidence>
<dbReference type="RefSeq" id="WP_090020549.1">
    <property type="nucleotide sequence ID" value="NZ_FNCE01000007.1"/>
</dbReference>
<keyword evidence="1" id="KW-0812">Transmembrane</keyword>
<feature type="transmembrane region" description="Helical" evidence="1">
    <location>
        <begin position="171"/>
        <end position="191"/>
    </location>
</feature>
<dbReference type="OrthoDB" id="9810270at2"/>
<protein>
    <submittedName>
        <fullName evidence="2">Membrane protein YqaA, SNARE-associated domain</fullName>
    </submittedName>
</protein>
<dbReference type="Proteomes" id="UP000199415">
    <property type="component" value="Unassembled WGS sequence"/>
</dbReference>